<dbReference type="InterPro" id="IPR019004">
    <property type="entry name" value="YqeY/Aim41"/>
</dbReference>
<dbReference type="InterPro" id="IPR003789">
    <property type="entry name" value="Asn/Gln_tRNA_amidoTrase-B-like"/>
</dbReference>
<evidence type="ECO:0000256" key="1">
    <source>
        <dbReference type="RuleBase" id="RU365099"/>
    </source>
</evidence>
<comment type="similarity">
    <text evidence="1">Belongs to the AIM41 family.</text>
</comment>
<dbReference type="GO" id="GO:0016884">
    <property type="term" value="F:carbon-nitrogen ligase activity, with glutamine as amido-N-donor"/>
    <property type="evidence" value="ECO:0007669"/>
    <property type="project" value="UniProtKB-UniRule"/>
</dbReference>
<sequence>MSLFRLSLVRLPAAPSRCLRTFATSSRLANEAPQGTVLPRLQADLKTALRSKDKLRLTVLRSLLAEITNASKTPKPIANDTHLLALLQKTIASSNKAIDEFEAAKRQDLVDKEKAQVDVLEGYVDEIPKLGADEVDSIIKDVVEGFAEGERKFGRVMKEVARKIAGRPADMQEVTRRIKEMVPEK</sequence>
<dbReference type="AlphaFoldDB" id="A0A9P4QVN5"/>
<dbReference type="Gene3D" id="1.10.10.410">
    <property type="match status" value="1"/>
</dbReference>
<organism evidence="2 3">
    <name type="scientific">Polyplosphaeria fusca</name>
    <dbReference type="NCBI Taxonomy" id="682080"/>
    <lineage>
        <taxon>Eukaryota</taxon>
        <taxon>Fungi</taxon>
        <taxon>Dikarya</taxon>
        <taxon>Ascomycota</taxon>
        <taxon>Pezizomycotina</taxon>
        <taxon>Dothideomycetes</taxon>
        <taxon>Pleosporomycetidae</taxon>
        <taxon>Pleosporales</taxon>
        <taxon>Tetraplosphaeriaceae</taxon>
        <taxon>Polyplosphaeria</taxon>
    </lineage>
</organism>
<evidence type="ECO:0000313" key="3">
    <source>
        <dbReference type="Proteomes" id="UP000799444"/>
    </source>
</evidence>
<dbReference type="PANTHER" id="PTHR28055">
    <property type="entry name" value="ALTERED INHERITANCE OF MITOCHONDRIA PROTEIN 41, MITOCHONDRIAL"/>
    <property type="match status" value="1"/>
</dbReference>
<gene>
    <name evidence="1" type="primary">AIM41</name>
    <name evidence="2" type="ORF">EJ04DRAFT_513297</name>
</gene>
<comment type="subcellular location">
    <subcellularLocation>
        <location evidence="1">Mitochondrion</location>
    </subcellularLocation>
</comment>
<proteinExistence type="inferred from homology"/>
<protein>
    <recommendedName>
        <fullName evidence="1">Altered inheritance of mitochondria protein 41</fullName>
    </recommendedName>
</protein>
<dbReference type="Gene3D" id="1.10.1510.10">
    <property type="entry name" value="Uncharacterised protein YqeY/AIM41 PF09424, N-terminal domain"/>
    <property type="match status" value="1"/>
</dbReference>
<dbReference type="SUPFAM" id="SSF89095">
    <property type="entry name" value="GatB/YqeY motif"/>
    <property type="match status" value="1"/>
</dbReference>
<dbReference type="PANTHER" id="PTHR28055:SF1">
    <property type="entry name" value="ALTERED INHERITANCE OF MITOCHONDRIA PROTEIN 41, MITOCHONDRIAL"/>
    <property type="match status" value="1"/>
</dbReference>
<reference evidence="2" key="1">
    <citation type="journal article" date="2020" name="Stud. Mycol.">
        <title>101 Dothideomycetes genomes: a test case for predicting lifestyles and emergence of pathogens.</title>
        <authorList>
            <person name="Haridas S."/>
            <person name="Albert R."/>
            <person name="Binder M."/>
            <person name="Bloem J."/>
            <person name="Labutti K."/>
            <person name="Salamov A."/>
            <person name="Andreopoulos B."/>
            <person name="Baker S."/>
            <person name="Barry K."/>
            <person name="Bills G."/>
            <person name="Bluhm B."/>
            <person name="Cannon C."/>
            <person name="Castanera R."/>
            <person name="Culley D."/>
            <person name="Daum C."/>
            <person name="Ezra D."/>
            <person name="Gonzalez J."/>
            <person name="Henrissat B."/>
            <person name="Kuo A."/>
            <person name="Liang C."/>
            <person name="Lipzen A."/>
            <person name="Lutzoni F."/>
            <person name="Magnuson J."/>
            <person name="Mondo S."/>
            <person name="Nolan M."/>
            <person name="Ohm R."/>
            <person name="Pangilinan J."/>
            <person name="Park H.-J."/>
            <person name="Ramirez L."/>
            <person name="Alfaro M."/>
            <person name="Sun H."/>
            <person name="Tritt A."/>
            <person name="Yoshinaga Y."/>
            <person name="Zwiers L.-H."/>
            <person name="Turgeon B."/>
            <person name="Goodwin S."/>
            <person name="Spatafora J."/>
            <person name="Crous P."/>
            <person name="Grigoriev I."/>
        </authorList>
    </citation>
    <scope>NUCLEOTIDE SEQUENCE</scope>
    <source>
        <strain evidence="2">CBS 125425</strain>
    </source>
</reference>
<dbReference type="GO" id="GO:0005739">
    <property type="term" value="C:mitochondrion"/>
    <property type="evidence" value="ECO:0007669"/>
    <property type="project" value="UniProtKB-SubCell"/>
</dbReference>
<evidence type="ECO:0000313" key="2">
    <source>
        <dbReference type="EMBL" id="KAF2733310.1"/>
    </source>
</evidence>
<keyword evidence="3" id="KW-1185">Reference proteome</keyword>
<dbReference type="OrthoDB" id="538640at2759"/>
<keyword evidence="1" id="KW-0496">Mitochondrion</keyword>
<accession>A0A9P4QVN5</accession>
<dbReference type="EMBL" id="ML996163">
    <property type="protein sequence ID" value="KAF2733310.1"/>
    <property type="molecule type" value="Genomic_DNA"/>
</dbReference>
<dbReference type="Pfam" id="PF09424">
    <property type="entry name" value="YqeY"/>
    <property type="match status" value="1"/>
</dbReference>
<dbReference type="Proteomes" id="UP000799444">
    <property type="component" value="Unassembled WGS sequence"/>
</dbReference>
<name>A0A9P4QVN5_9PLEO</name>
<dbReference type="InterPro" id="IPR023168">
    <property type="entry name" value="GatB_Yqey_C_2"/>
</dbReference>
<comment type="caution">
    <text evidence="2">The sequence shown here is derived from an EMBL/GenBank/DDBJ whole genome shotgun (WGS) entry which is preliminary data.</text>
</comment>
<dbReference type="InterPro" id="IPR042184">
    <property type="entry name" value="YqeY/Aim41_N"/>
</dbReference>